<accession>A0AAV4SD76</accession>
<gene>
    <name evidence="1" type="ORF">CDAR_65601</name>
</gene>
<dbReference type="AlphaFoldDB" id="A0AAV4SD76"/>
<reference evidence="1 2" key="1">
    <citation type="submission" date="2021-06" db="EMBL/GenBank/DDBJ databases">
        <title>Caerostris darwini draft genome.</title>
        <authorList>
            <person name="Kono N."/>
            <person name="Arakawa K."/>
        </authorList>
    </citation>
    <scope>NUCLEOTIDE SEQUENCE [LARGE SCALE GENOMIC DNA]</scope>
</reference>
<name>A0AAV4SD76_9ARAC</name>
<dbReference type="Proteomes" id="UP001054837">
    <property type="component" value="Unassembled WGS sequence"/>
</dbReference>
<evidence type="ECO:0000313" key="1">
    <source>
        <dbReference type="EMBL" id="GIY31939.1"/>
    </source>
</evidence>
<organism evidence="1 2">
    <name type="scientific">Caerostris darwini</name>
    <dbReference type="NCBI Taxonomy" id="1538125"/>
    <lineage>
        <taxon>Eukaryota</taxon>
        <taxon>Metazoa</taxon>
        <taxon>Ecdysozoa</taxon>
        <taxon>Arthropoda</taxon>
        <taxon>Chelicerata</taxon>
        <taxon>Arachnida</taxon>
        <taxon>Araneae</taxon>
        <taxon>Araneomorphae</taxon>
        <taxon>Entelegynae</taxon>
        <taxon>Araneoidea</taxon>
        <taxon>Araneidae</taxon>
        <taxon>Caerostris</taxon>
    </lineage>
</organism>
<evidence type="ECO:0000313" key="2">
    <source>
        <dbReference type="Proteomes" id="UP001054837"/>
    </source>
</evidence>
<protein>
    <submittedName>
        <fullName evidence="1">Uncharacterized protein</fullName>
    </submittedName>
</protein>
<proteinExistence type="predicted"/>
<keyword evidence="2" id="KW-1185">Reference proteome</keyword>
<dbReference type="EMBL" id="BPLQ01007739">
    <property type="protein sequence ID" value="GIY31939.1"/>
    <property type="molecule type" value="Genomic_DNA"/>
</dbReference>
<sequence>MVNVLPSYEPFGHHCHRVLSKRFRGSCSINCLTRLCQSLNRSVPKKLTMNHLATIATEYYAEDLGQYRLGDTLVSISESKCPQEIVKPRRVISSPTQVIPAYILPGNSSSTFQY</sequence>
<comment type="caution">
    <text evidence="1">The sequence shown here is derived from an EMBL/GenBank/DDBJ whole genome shotgun (WGS) entry which is preliminary data.</text>
</comment>